<dbReference type="GO" id="GO:0003723">
    <property type="term" value="F:RNA binding"/>
    <property type="evidence" value="ECO:0007669"/>
    <property type="project" value="TreeGrafter"/>
</dbReference>
<feature type="domain" description="Helicase C-terminal" evidence="9">
    <location>
        <begin position="44"/>
        <end position="217"/>
    </location>
</feature>
<dbReference type="GO" id="GO:0016787">
    <property type="term" value="F:hydrolase activity"/>
    <property type="evidence" value="ECO:0007669"/>
    <property type="project" value="UniProtKB-KW"/>
</dbReference>
<evidence type="ECO:0000256" key="3">
    <source>
        <dbReference type="ARBA" id="ARBA00022741"/>
    </source>
</evidence>
<keyword evidence="6" id="KW-0067">ATP-binding</keyword>
<dbReference type="PROSITE" id="PS51194">
    <property type="entry name" value="HELICASE_CTER"/>
    <property type="match status" value="1"/>
</dbReference>
<dbReference type="FunFam" id="1.20.120.1080:FF:000001">
    <property type="entry name" value="Pre-mRNA-splicing factor ATP-dependent RNA helicase"/>
    <property type="match status" value="1"/>
</dbReference>
<evidence type="ECO:0000256" key="8">
    <source>
        <dbReference type="ARBA" id="ARBA00047984"/>
    </source>
</evidence>
<evidence type="ECO:0000256" key="7">
    <source>
        <dbReference type="ARBA" id="ARBA00023187"/>
    </source>
</evidence>
<dbReference type="FunFam" id="3.40.50.300:FF:000007">
    <property type="entry name" value="Pre-mRNA-splicing factor ATP-dependent RNA helicase"/>
    <property type="match status" value="1"/>
</dbReference>
<accession>A0A4P9XVY1</accession>
<dbReference type="GO" id="GO:0005524">
    <property type="term" value="F:ATP binding"/>
    <property type="evidence" value="ECO:0007669"/>
    <property type="project" value="UniProtKB-KW"/>
</dbReference>
<protein>
    <recommendedName>
        <fullName evidence="1">RNA helicase</fullName>
        <ecNumber evidence="1">3.6.4.13</ecNumber>
    </recommendedName>
</protein>
<keyword evidence="4" id="KW-0378">Hydrolase</keyword>
<gene>
    <name evidence="10" type="ORF">THASP1DRAFT_27738</name>
</gene>
<evidence type="ECO:0000256" key="1">
    <source>
        <dbReference type="ARBA" id="ARBA00012552"/>
    </source>
</evidence>
<dbReference type="InterPro" id="IPR011709">
    <property type="entry name" value="DEAD-box_helicase_OB_fold"/>
</dbReference>
<dbReference type="SUPFAM" id="SSF52540">
    <property type="entry name" value="P-loop containing nucleoside triphosphate hydrolases"/>
    <property type="match status" value="1"/>
</dbReference>
<dbReference type="EMBL" id="KZ992451">
    <property type="protein sequence ID" value="RKP10457.1"/>
    <property type="molecule type" value="Genomic_DNA"/>
</dbReference>
<dbReference type="Pfam" id="PF00271">
    <property type="entry name" value="Helicase_C"/>
    <property type="match status" value="1"/>
</dbReference>
<dbReference type="InterPro" id="IPR007502">
    <property type="entry name" value="Helicase-assoc_dom"/>
</dbReference>
<evidence type="ECO:0000256" key="5">
    <source>
        <dbReference type="ARBA" id="ARBA00022806"/>
    </source>
</evidence>
<dbReference type="GO" id="GO:0008380">
    <property type="term" value="P:RNA splicing"/>
    <property type="evidence" value="ECO:0007669"/>
    <property type="project" value="UniProtKB-KW"/>
</dbReference>
<keyword evidence="5 10" id="KW-0347">Helicase</keyword>
<evidence type="ECO:0000256" key="4">
    <source>
        <dbReference type="ARBA" id="ARBA00022801"/>
    </source>
</evidence>
<dbReference type="Proteomes" id="UP000271241">
    <property type="component" value="Unassembled WGS sequence"/>
</dbReference>
<comment type="catalytic activity">
    <reaction evidence="8">
        <text>ATP + H2O = ADP + phosphate + H(+)</text>
        <dbReference type="Rhea" id="RHEA:13065"/>
        <dbReference type="ChEBI" id="CHEBI:15377"/>
        <dbReference type="ChEBI" id="CHEBI:15378"/>
        <dbReference type="ChEBI" id="CHEBI:30616"/>
        <dbReference type="ChEBI" id="CHEBI:43474"/>
        <dbReference type="ChEBI" id="CHEBI:456216"/>
        <dbReference type="EC" id="3.6.4.13"/>
    </reaction>
</comment>
<dbReference type="Gene3D" id="1.20.120.1080">
    <property type="match status" value="1"/>
</dbReference>
<reference evidence="11" key="1">
    <citation type="journal article" date="2018" name="Nat. Microbiol.">
        <title>Leveraging single-cell genomics to expand the fungal tree of life.</title>
        <authorList>
            <person name="Ahrendt S.R."/>
            <person name="Quandt C.A."/>
            <person name="Ciobanu D."/>
            <person name="Clum A."/>
            <person name="Salamov A."/>
            <person name="Andreopoulos B."/>
            <person name="Cheng J.F."/>
            <person name="Woyke T."/>
            <person name="Pelin A."/>
            <person name="Henrissat B."/>
            <person name="Reynolds N.K."/>
            <person name="Benny G.L."/>
            <person name="Smith M.E."/>
            <person name="James T.Y."/>
            <person name="Grigoriev I.V."/>
        </authorList>
    </citation>
    <scope>NUCLEOTIDE SEQUENCE [LARGE SCALE GENOMIC DNA]</scope>
    <source>
        <strain evidence="11">RSA 1356</strain>
    </source>
</reference>
<dbReference type="PANTHER" id="PTHR18934">
    <property type="entry name" value="ATP-DEPENDENT RNA HELICASE"/>
    <property type="match status" value="1"/>
</dbReference>
<keyword evidence="2" id="KW-0507">mRNA processing</keyword>
<dbReference type="InterPro" id="IPR048333">
    <property type="entry name" value="HA2_WH"/>
</dbReference>
<organism evidence="10 11">
    <name type="scientific">Thamnocephalis sphaerospora</name>
    <dbReference type="NCBI Taxonomy" id="78915"/>
    <lineage>
        <taxon>Eukaryota</taxon>
        <taxon>Fungi</taxon>
        <taxon>Fungi incertae sedis</taxon>
        <taxon>Zoopagomycota</taxon>
        <taxon>Zoopagomycotina</taxon>
        <taxon>Zoopagomycetes</taxon>
        <taxon>Zoopagales</taxon>
        <taxon>Sigmoideomycetaceae</taxon>
        <taxon>Thamnocephalis</taxon>
    </lineage>
</organism>
<keyword evidence="3" id="KW-0547">Nucleotide-binding</keyword>
<keyword evidence="7" id="KW-0508">mRNA splicing</keyword>
<dbReference type="SMART" id="SM00847">
    <property type="entry name" value="HA2"/>
    <property type="match status" value="1"/>
</dbReference>
<dbReference type="GO" id="GO:0006397">
    <property type="term" value="P:mRNA processing"/>
    <property type="evidence" value="ECO:0007669"/>
    <property type="project" value="UniProtKB-KW"/>
</dbReference>
<dbReference type="Gene3D" id="3.40.50.300">
    <property type="entry name" value="P-loop containing nucleotide triphosphate hydrolases"/>
    <property type="match status" value="1"/>
</dbReference>
<dbReference type="OrthoDB" id="10253254at2759"/>
<dbReference type="InterPro" id="IPR001650">
    <property type="entry name" value="Helicase_C-like"/>
</dbReference>
<dbReference type="GO" id="GO:0003724">
    <property type="term" value="F:RNA helicase activity"/>
    <property type="evidence" value="ECO:0007669"/>
    <property type="project" value="UniProtKB-EC"/>
</dbReference>
<dbReference type="SMART" id="SM00490">
    <property type="entry name" value="HELICc"/>
    <property type="match status" value="1"/>
</dbReference>
<evidence type="ECO:0000256" key="6">
    <source>
        <dbReference type="ARBA" id="ARBA00022840"/>
    </source>
</evidence>
<dbReference type="AlphaFoldDB" id="A0A4P9XVY1"/>
<evidence type="ECO:0000313" key="11">
    <source>
        <dbReference type="Proteomes" id="UP000271241"/>
    </source>
</evidence>
<dbReference type="Pfam" id="PF21010">
    <property type="entry name" value="HA2_C"/>
    <property type="match status" value="1"/>
</dbReference>
<dbReference type="GO" id="GO:0071013">
    <property type="term" value="C:catalytic step 2 spliceosome"/>
    <property type="evidence" value="ECO:0007669"/>
    <property type="project" value="TreeGrafter"/>
</dbReference>
<keyword evidence="11" id="KW-1185">Reference proteome</keyword>
<dbReference type="STRING" id="78915.A0A4P9XVY1"/>
<sequence length="489" mass="55229">MDAQKFAEYFDEAPIYKIPGRPYPVDIYYTPAPEANYLTAAITTVLQIHTTQDKGDILVFLTGQEEIEAAQESLQQTCRVLGSKIAELIICPIYASLPSELQGKIFEPTPEGARKVVLATNIAETSITIDGVVFVIDPGFVKQNGYNPKTGMESLQVVPCSQAAANQRAGRAGRVGPGKCFRLFTQWAYENEMDENTTPEIQRTNLNSVILSLKSLGIHDLINFDFMDPPPAETVINALSQLYALGALNSKGELTKLGRRMAEFPMDPMLAKMIVASEKYHCSEEIASICGMLSVQGAIFYRPKDKKVFADQARRNLTRPDGDHLTLLNVWDQWVETDYSMQWCYENFIQHRSMSRARDVRDQIIALLDRVEIPLTSNPDPGDITPIKRAITEGFFFNAARLQRSGDRYKTIKQNQDVYVHPSSAMADIKPRWVIYYELVMTSKEYIRQVMDIKPEWLMEAAPHYYKDKDIKDETKRKMPKAVGASAAR</sequence>
<dbReference type="Pfam" id="PF04408">
    <property type="entry name" value="WHD_HA2"/>
    <property type="match status" value="1"/>
</dbReference>
<evidence type="ECO:0000259" key="9">
    <source>
        <dbReference type="PROSITE" id="PS51194"/>
    </source>
</evidence>
<evidence type="ECO:0000313" key="10">
    <source>
        <dbReference type="EMBL" id="RKP10457.1"/>
    </source>
</evidence>
<dbReference type="CDD" id="cd18791">
    <property type="entry name" value="SF2_C_RHA"/>
    <property type="match status" value="1"/>
</dbReference>
<dbReference type="Pfam" id="PF07717">
    <property type="entry name" value="OB_NTP_bind"/>
    <property type="match status" value="1"/>
</dbReference>
<dbReference type="InterPro" id="IPR027417">
    <property type="entry name" value="P-loop_NTPase"/>
</dbReference>
<evidence type="ECO:0000256" key="2">
    <source>
        <dbReference type="ARBA" id="ARBA00022664"/>
    </source>
</evidence>
<dbReference type="PANTHER" id="PTHR18934:SF83">
    <property type="entry name" value="PRE-MRNA-SPLICING FACTOR ATP-DEPENDENT RNA HELICASE DHX16"/>
    <property type="match status" value="1"/>
</dbReference>
<dbReference type="EC" id="3.6.4.13" evidence="1"/>
<dbReference type="FunFam" id="1.10.10.2130:FF:000001">
    <property type="entry name" value="Pre-mRNA-splicing factor ATP-dependent RNA helicase"/>
    <property type="match status" value="1"/>
</dbReference>
<name>A0A4P9XVY1_9FUNG</name>
<proteinExistence type="predicted"/>
<dbReference type="GO" id="GO:0005684">
    <property type="term" value="C:U2-type spliceosomal complex"/>
    <property type="evidence" value="ECO:0007669"/>
    <property type="project" value="UniProtKB-ARBA"/>
</dbReference>